<dbReference type="EMBL" id="VBZC01000026">
    <property type="protein sequence ID" value="TLS43773.1"/>
    <property type="molecule type" value="Genomic_DNA"/>
</dbReference>
<sequence length="213" mass="23085">MVKQERAARTRRSLVLAAAEEFDRGGYEGATLNRICQAAGISVGALSFHFRTKDALADAVQEEGMSLTRDVVRQVAAIDRPPLQAAVAVTTELAGLLEESTLVRATARLAVERTDVAKTWASAWVPTVEYLLREAKHNGLRPGTDPSVVAVLATYLVAGAQAHIRHPKATECARPLRAGEHDSDTSTERLNRLWDIALRGIRADGEENNAAPR</sequence>
<comment type="caution">
    <text evidence="6">The sequence shown here is derived from an EMBL/GenBank/DDBJ whole genome shotgun (WGS) entry which is preliminary data.</text>
</comment>
<proteinExistence type="predicted"/>
<evidence type="ECO:0000256" key="2">
    <source>
        <dbReference type="ARBA" id="ARBA00023125"/>
    </source>
</evidence>
<dbReference type="PROSITE" id="PS50977">
    <property type="entry name" value="HTH_TETR_2"/>
    <property type="match status" value="1"/>
</dbReference>
<keyword evidence="2 4" id="KW-0238">DNA-binding</keyword>
<dbReference type="PRINTS" id="PR00455">
    <property type="entry name" value="HTHTETR"/>
</dbReference>
<accession>A0A5R9FSF1</accession>
<keyword evidence="3" id="KW-0804">Transcription</keyword>
<organism evidence="6 7">
    <name type="scientific">Streptomyces montanus</name>
    <dbReference type="NCBI Taxonomy" id="2580423"/>
    <lineage>
        <taxon>Bacteria</taxon>
        <taxon>Bacillati</taxon>
        <taxon>Actinomycetota</taxon>
        <taxon>Actinomycetes</taxon>
        <taxon>Kitasatosporales</taxon>
        <taxon>Streptomycetaceae</taxon>
        <taxon>Streptomyces</taxon>
    </lineage>
</organism>
<dbReference type="SUPFAM" id="SSF46689">
    <property type="entry name" value="Homeodomain-like"/>
    <property type="match status" value="1"/>
</dbReference>
<evidence type="ECO:0000256" key="4">
    <source>
        <dbReference type="PROSITE-ProRule" id="PRU00335"/>
    </source>
</evidence>
<reference evidence="6 7" key="1">
    <citation type="submission" date="2019-05" db="EMBL/GenBank/DDBJ databases">
        <title>Streptomyces sp. NEAU-C151, a novel actinomycete isolated from soil.</title>
        <authorList>
            <person name="Han L."/>
            <person name="Jiang H."/>
        </authorList>
    </citation>
    <scope>NUCLEOTIDE SEQUENCE [LARGE SCALE GENOMIC DNA]</scope>
    <source>
        <strain evidence="6 7">NEAU-C151</strain>
    </source>
</reference>
<dbReference type="PANTHER" id="PTHR30055">
    <property type="entry name" value="HTH-TYPE TRANSCRIPTIONAL REGULATOR RUTR"/>
    <property type="match status" value="1"/>
</dbReference>
<evidence type="ECO:0000313" key="6">
    <source>
        <dbReference type="EMBL" id="TLS43773.1"/>
    </source>
</evidence>
<dbReference type="AlphaFoldDB" id="A0A5R9FSF1"/>
<dbReference type="Pfam" id="PF00440">
    <property type="entry name" value="TetR_N"/>
    <property type="match status" value="1"/>
</dbReference>
<dbReference type="GO" id="GO:0003700">
    <property type="term" value="F:DNA-binding transcription factor activity"/>
    <property type="evidence" value="ECO:0007669"/>
    <property type="project" value="TreeGrafter"/>
</dbReference>
<feature type="DNA-binding region" description="H-T-H motif" evidence="4">
    <location>
        <begin position="31"/>
        <end position="50"/>
    </location>
</feature>
<evidence type="ECO:0000259" key="5">
    <source>
        <dbReference type="PROSITE" id="PS50977"/>
    </source>
</evidence>
<dbReference type="PROSITE" id="PS01081">
    <property type="entry name" value="HTH_TETR_1"/>
    <property type="match status" value="1"/>
</dbReference>
<name>A0A5R9FSF1_9ACTN</name>
<dbReference type="InterPro" id="IPR036271">
    <property type="entry name" value="Tet_transcr_reg_TetR-rel_C_sf"/>
</dbReference>
<dbReference type="Proteomes" id="UP000305906">
    <property type="component" value="Unassembled WGS sequence"/>
</dbReference>
<dbReference type="InterPro" id="IPR050109">
    <property type="entry name" value="HTH-type_TetR-like_transc_reg"/>
</dbReference>
<protein>
    <submittedName>
        <fullName evidence="6">TetR/AcrR family transcriptional regulator</fullName>
    </submittedName>
</protein>
<dbReference type="InterPro" id="IPR023772">
    <property type="entry name" value="DNA-bd_HTH_TetR-type_CS"/>
</dbReference>
<dbReference type="SUPFAM" id="SSF48498">
    <property type="entry name" value="Tetracyclin repressor-like, C-terminal domain"/>
    <property type="match status" value="1"/>
</dbReference>
<evidence type="ECO:0000256" key="3">
    <source>
        <dbReference type="ARBA" id="ARBA00023163"/>
    </source>
</evidence>
<dbReference type="Gene3D" id="1.10.357.10">
    <property type="entry name" value="Tetracycline Repressor, domain 2"/>
    <property type="match status" value="1"/>
</dbReference>
<dbReference type="GO" id="GO:0000976">
    <property type="term" value="F:transcription cis-regulatory region binding"/>
    <property type="evidence" value="ECO:0007669"/>
    <property type="project" value="TreeGrafter"/>
</dbReference>
<dbReference type="InterPro" id="IPR001647">
    <property type="entry name" value="HTH_TetR"/>
</dbReference>
<gene>
    <name evidence="6" type="ORF">FE633_23530</name>
</gene>
<evidence type="ECO:0000313" key="7">
    <source>
        <dbReference type="Proteomes" id="UP000305906"/>
    </source>
</evidence>
<dbReference type="InterPro" id="IPR009057">
    <property type="entry name" value="Homeodomain-like_sf"/>
</dbReference>
<feature type="domain" description="HTH tetR-type" evidence="5">
    <location>
        <begin position="8"/>
        <end position="68"/>
    </location>
</feature>
<evidence type="ECO:0000256" key="1">
    <source>
        <dbReference type="ARBA" id="ARBA00023015"/>
    </source>
</evidence>
<keyword evidence="7" id="KW-1185">Reference proteome</keyword>
<keyword evidence="1" id="KW-0805">Transcription regulation</keyword>
<dbReference type="RefSeq" id="WP_138047155.1">
    <property type="nucleotide sequence ID" value="NZ_VBZC01000026.1"/>
</dbReference>
<dbReference type="PANTHER" id="PTHR30055:SF234">
    <property type="entry name" value="HTH-TYPE TRANSCRIPTIONAL REGULATOR BETI"/>
    <property type="match status" value="1"/>
</dbReference>